<dbReference type="Gene3D" id="6.10.240.10">
    <property type="match status" value="1"/>
</dbReference>
<dbReference type="SUPFAM" id="SSF48179">
    <property type="entry name" value="6-phosphogluconate dehydrogenase C-terminal domain-like"/>
    <property type="match status" value="1"/>
</dbReference>
<comment type="pathway">
    <text evidence="1">Amino-acid biosynthesis; L-valine biosynthesis; L-valine from pyruvate: step 2/4.</text>
</comment>
<evidence type="ECO:0000256" key="1">
    <source>
        <dbReference type="ARBA" id="ARBA00004864"/>
    </source>
</evidence>
<comment type="caution">
    <text evidence="8">Lacks conserved residue(s) required for the propagation of feature annotation.</text>
</comment>
<dbReference type="UniPathway" id="UPA00047">
    <property type="reaction ID" value="UER00056"/>
</dbReference>
<evidence type="ECO:0000256" key="3">
    <source>
        <dbReference type="ARBA" id="ARBA00010318"/>
    </source>
</evidence>
<comment type="caution">
    <text evidence="11">The sequence shown here is derived from an EMBL/GenBank/DDBJ whole genome shotgun (WGS) entry which is preliminary data.</text>
</comment>
<evidence type="ECO:0000256" key="2">
    <source>
        <dbReference type="ARBA" id="ARBA00004885"/>
    </source>
</evidence>
<dbReference type="SUPFAM" id="SSF51735">
    <property type="entry name" value="NAD(P)-binding Rossmann-fold domains"/>
    <property type="match status" value="1"/>
</dbReference>
<dbReference type="GO" id="GO:0009097">
    <property type="term" value="P:isoleucine biosynthetic process"/>
    <property type="evidence" value="ECO:0007669"/>
    <property type="project" value="UniProtKB-UniRule"/>
</dbReference>
<dbReference type="InterPro" id="IPR036291">
    <property type="entry name" value="NAD(P)-bd_dom_sf"/>
</dbReference>
<feature type="domain" description="KARI C-terminal knotted" evidence="10">
    <location>
        <begin position="182"/>
        <end position="326"/>
    </location>
</feature>
<evidence type="ECO:0000313" key="12">
    <source>
        <dbReference type="Proteomes" id="UP000320048"/>
    </source>
</evidence>
<evidence type="ECO:0000259" key="10">
    <source>
        <dbReference type="PROSITE" id="PS51851"/>
    </source>
</evidence>
<name>A0A537JFZ8_9BACT</name>
<dbReference type="Gene3D" id="3.40.50.720">
    <property type="entry name" value="NAD(P)-binding Rossmann-like Domain"/>
    <property type="match status" value="1"/>
</dbReference>
<dbReference type="InterPro" id="IPR013023">
    <property type="entry name" value="KARI"/>
</dbReference>
<evidence type="ECO:0000256" key="8">
    <source>
        <dbReference type="PROSITE-ProRule" id="PRU01198"/>
    </source>
</evidence>
<gene>
    <name evidence="11" type="primary">ilvC</name>
    <name evidence="11" type="ORF">E6H04_04665</name>
</gene>
<organism evidence="11 12">
    <name type="scientific">Candidatus Segetimicrobium genomatis</name>
    <dbReference type="NCBI Taxonomy" id="2569760"/>
    <lineage>
        <taxon>Bacteria</taxon>
        <taxon>Bacillati</taxon>
        <taxon>Candidatus Sysuimicrobiota</taxon>
        <taxon>Candidatus Sysuimicrobiia</taxon>
        <taxon>Candidatus Sysuimicrobiales</taxon>
        <taxon>Candidatus Segetimicrobiaceae</taxon>
        <taxon>Candidatus Segetimicrobium</taxon>
    </lineage>
</organism>
<dbReference type="EC" id="1.1.1.86" evidence="7"/>
<feature type="binding site" evidence="8">
    <location>
        <position position="190"/>
    </location>
    <ligand>
        <name>Mg(2+)</name>
        <dbReference type="ChEBI" id="CHEBI:18420"/>
        <label>2</label>
    </ligand>
</feature>
<feature type="domain" description="KARI N-terminal Rossmann" evidence="9">
    <location>
        <begin position="2"/>
        <end position="181"/>
    </location>
</feature>
<keyword evidence="8" id="KW-0479">Metal-binding</keyword>
<evidence type="ECO:0000256" key="5">
    <source>
        <dbReference type="ARBA" id="ARBA00023002"/>
    </source>
</evidence>
<keyword evidence="11" id="KW-0413">Isomerase</keyword>
<dbReference type="Proteomes" id="UP000320048">
    <property type="component" value="Unassembled WGS sequence"/>
</dbReference>
<dbReference type="GO" id="GO:0009099">
    <property type="term" value="P:L-valine biosynthetic process"/>
    <property type="evidence" value="ECO:0007669"/>
    <property type="project" value="UniProtKB-UniRule"/>
</dbReference>
<dbReference type="AlphaFoldDB" id="A0A537JFZ8"/>
<dbReference type="InterPro" id="IPR013116">
    <property type="entry name" value="KARI_N"/>
</dbReference>
<dbReference type="EMBL" id="VBAO01000124">
    <property type="protein sequence ID" value="TMI82469.1"/>
    <property type="molecule type" value="Genomic_DNA"/>
</dbReference>
<dbReference type="UniPathway" id="UPA00049">
    <property type="reaction ID" value="UER00060"/>
</dbReference>
<dbReference type="Pfam" id="PF07991">
    <property type="entry name" value="KARI_N"/>
    <property type="match status" value="1"/>
</dbReference>
<evidence type="ECO:0000256" key="6">
    <source>
        <dbReference type="ARBA" id="ARBA00023304"/>
    </source>
</evidence>
<keyword evidence="8" id="KW-0460">Magnesium</keyword>
<dbReference type="GO" id="GO:0004455">
    <property type="term" value="F:ketol-acid reductoisomerase activity"/>
    <property type="evidence" value="ECO:0007669"/>
    <property type="project" value="UniProtKB-UniRule"/>
</dbReference>
<sequence length="335" mass="37466">MAKFYFDDDADLSALEGSLVGIIGYGNQGRSQALNLRDSGITPLIGNLDDAYAEQARKDGFDPRPIPEVAGRANAVFLLIPDEVQPQVYRDMIHAHLKPGNLLCFAHGYNIQFGFIEPPAFVDVVMIAPRMLGRGVREAFVKGVGFPSLIAVQQDYSQKALARTLALSKGIGSTRMGVLMSSFEEETVIDLLGEHQPALYALRAEYEALVEAGYSPEAILLDLYASGESAVWAQAAADLGSFDRMKLASHTAQFGHLVWAQRQFDPERTRERLRTMIQDIKSGIFTREWTEEQRTGLVRLQQVWAQNRAHPMMEAEERLYRILGRRRIPAKKTVR</sequence>
<dbReference type="GO" id="GO:0016853">
    <property type="term" value="F:isomerase activity"/>
    <property type="evidence" value="ECO:0007669"/>
    <property type="project" value="UniProtKB-KW"/>
</dbReference>
<comment type="similarity">
    <text evidence="3 8">Belongs to the ketol-acid reductoisomerase family.</text>
</comment>
<dbReference type="NCBIfam" id="TIGR00465">
    <property type="entry name" value="ilvC"/>
    <property type="match status" value="1"/>
</dbReference>
<dbReference type="PROSITE" id="PS51851">
    <property type="entry name" value="KARI_C"/>
    <property type="match status" value="1"/>
</dbReference>
<dbReference type="PANTHER" id="PTHR21371">
    <property type="entry name" value="KETOL-ACID REDUCTOISOMERASE, MITOCHONDRIAL"/>
    <property type="match status" value="1"/>
</dbReference>
<protein>
    <recommendedName>
        <fullName evidence="7">Ketol-acid reductoisomerase</fullName>
        <ecNumber evidence="7">1.1.1.86</ecNumber>
    </recommendedName>
</protein>
<dbReference type="GO" id="GO:0046872">
    <property type="term" value="F:metal ion binding"/>
    <property type="evidence" value="ECO:0007669"/>
    <property type="project" value="UniProtKB-UniRule"/>
</dbReference>
<evidence type="ECO:0000313" key="11">
    <source>
        <dbReference type="EMBL" id="TMI82469.1"/>
    </source>
</evidence>
<keyword evidence="4 8" id="KW-0028">Amino-acid biosynthesis</keyword>
<keyword evidence="6 8" id="KW-0100">Branched-chain amino acid biosynthesis</keyword>
<dbReference type="InterPro" id="IPR008927">
    <property type="entry name" value="6-PGluconate_DH-like_C_sf"/>
</dbReference>
<feature type="binding site" evidence="8">
    <location>
        <position position="194"/>
    </location>
    <ligand>
        <name>Mg(2+)</name>
        <dbReference type="ChEBI" id="CHEBI:18420"/>
        <label>1</label>
    </ligand>
</feature>
<evidence type="ECO:0000256" key="4">
    <source>
        <dbReference type="ARBA" id="ARBA00022605"/>
    </source>
</evidence>
<dbReference type="PANTHER" id="PTHR21371:SF1">
    <property type="entry name" value="KETOL-ACID REDUCTOISOMERASE, MITOCHONDRIAL"/>
    <property type="match status" value="1"/>
</dbReference>
<evidence type="ECO:0000259" key="9">
    <source>
        <dbReference type="PROSITE" id="PS51850"/>
    </source>
</evidence>
<keyword evidence="5 8" id="KW-0560">Oxidoreductase</keyword>
<feature type="binding site" evidence="8">
    <location>
        <position position="190"/>
    </location>
    <ligand>
        <name>Mg(2+)</name>
        <dbReference type="ChEBI" id="CHEBI:18420"/>
        <label>1</label>
    </ligand>
</feature>
<dbReference type="Pfam" id="PF01450">
    <property type="entry name" value="KARI_C"/>
    <property type="match status" value="1"/>
</dbReference>
<reference evidence="11 12" key="1">
    <citation type="journal article" date="2019" name="Nat. Microbiol.">
        <title>Mediterranean grassland soil C-N compound turnover is dependent on rainfall and depth, and is mediated by genomically divergent microorganisms.</title>
        <authorList>
            <person name="Diamond S."/>
            <person name="Andeer P.F."/>
            <person name="Li Z."/>
            <person name="Crits-Christoph A."/>
            <person name="Burstein D."/>
            <person name="Anantharaman K."/>
            <person name="Lane K.R."/>
            <person name="Thomas B.C."/>
            <person name="Pan C."/>
            <person name="Northen T.R."/>
            <person name="Banfield J.F."/>
        </authorList>
    </citation>
    <scope>NUCLEOTIDE SEQUENCE [LARGE SCALE GENOMIC DNA]</scope>
    <source>
        <strain evidence="11">NP_7</strain>
    </source>
</reference>
<evidence type="ECO:0000256" key="7">
    <source>
        <dbReference type="NCBIfam" id="TIGR00465"/>
    </source>
</evidence>
<dbReference type="InterPro" id="IPR000506">
    <property type="entry name" value="KARI_C"/>
</dbReference>
<accession>A0A537JFZ8</accession>
<dbReference type="PROSITE" id="PS51850">
    <property type="entry name" value="KARI_N"/>
    <property type="match status" value="1"/>
</dbReference>
<proteinExistence type="inferred from homology"/>
<comment type="pathway">
    <text evidence="2">Amino-acid biosynthesis; L-isoleucine biosynthesis; L-isoleucine from 2-oxobutanoate: step 2/4.</text>
</comment>